<dbReference type="EMBL" id="PXYV01000048">
    <property type="protein sequence ID" value="PSR20891.1"/>
    <property type="molecule type" value="Genomic_DNA"/>
</dbReference>
<dbReference type="Proteomes" id="UP000241848">
    <property type="component" value="Unassembled WGS sequence"/>
</dbReference>
<comment type="caution">
    <text evidence="1">The sequence shown here is derived from an EMBL/GenBank/DDBJ whole genome shotgun (WGS) entry which is preliminary data.</text>
</comment>
<dbReference type="AlphaFoldDB" id="A0A2T2WF68"/>
<organism evidence="1 2">
    <name type="scientific">Sulfobacillus acidophilus</name>
    <dbReference type="NCBI Taxonomy" id="53633"/>
    <lineage>
        <taxon>Bacteria</taxon>
        <taxon>Bacillati</taxon>
        <taxon>Bacillota</taxon>
        <taxon>Clostridia</taxon>
        <taxon>Eubacteriales</taxon>
        <taxon>Clostridiales Family XVII. Incertae Sedis</taxon>
        <taxon>Sulfobacillus</taxon>
    </lineage>
</organism>
<protein>
    <submittedName>
        <fullName evidence="1">Uncharacterized protein</fullName>
    </submittedName>
</protein>
<accession>A0A2T2WF68</accession>
<proteinExistence type="predicted"/>
<evidence type="ECO:0000313" key="1">
    <source>
        <dbReference type="EMBL" id="PSR20891.1"/>
    </source>
</evidence>
<evidence type="ECO:0000313" key="2">
    <source>
        <dbReference type="Proteomes" id="UP000241848"/>
    </source>
</evidence>
<reference evidence="1 2" key="1">
    <citation type="journal article" date="2014" name="BMC Genomics">
        <title>Comparison of environmental and isolate Sulfobacillus genomes reveals diverse carbon, sulfur, nitrogen, and hydrogen metabolisms.</title>
        <authorList>
            <person name="Justice N.B."/>
            <person name="Norman A."/>
            <person name="Brown C.T."/>
            <person name="Singh A."/>
            <person name="Thomas B.C."/>
            <person name="Banfield J.F."/>
        </authorList>
    </citation>
    <scope>NUCLEOTIDE SEQUENCE [LARGE SCALE GENOMIC DNA]</scope>
    <source>
        <strain evidence="1">AMDSBA3</strain>
    </source>
</reference>
<sequence length="64" mass="6992">MNSAFYGDIGQTIPIPGITQPLPFVYTQIDSFPQQTITMDVLSSDNVKVDLGNASFAMIELQVL</sequence>
<name>A0A2T2WF68_9FIRM</name>
<gene>
    <name evidence="1" type="ORF">C7B45_13080</name>
</gene>